<dbReference type="Proteomes" id="UP001228376">
    <property type="component" value="Unassembled WGS sequence"/>
</dbReference>
<evidence type="ECO:0000313" key="10">
    <source>
        <dbReference type="EMBL" id="MDY0404171.1"/>
    </source>
</evidence>
<evidence type="ECO:0000256" key="7">
    <source>
        <dbReference type="ARBA" id="ARBA00023136"/>
    </source>
</evidence>
<keyword evidence="11" id="KW-1185">Reference proteome</keyword>
<feature type="transmembrane region" description="Helical" evidence="9">
    <location>
        <begin position="452"/>
        <end position="471"/>
    </location>
</feature>
<dbReference type="CDD" id="cd01115">
    <property type="entry name" value="SLC13_permease"/>
    <property type="match status" value="1"/>
</dbReference>
<evidence type="ECO:0000256" key="2">
    <source>
        <dbReference type="ARBA" id="ARBA00006772"/>
    </source>
</evidence>
<evidence type="ECO:0000256" key="4">
    <source>
        <dbReference type="ARBA" id="ARBA00022692"/>
    </source>
</evidence>
<feature type="transmembrane region" description="Helical" evidence="9">
    <location>
        <begin position="368"/>
        <end position="387"/>
    </location>
</feature>
<keyword evidence="5" id="KW-0813">Transport</keyword>
<reference evidence="10 11" key="1">
    <citation type="submission" date="2023-10" db="EMBL/GenBank/DDBJ databases">
        <title>179-bfca-hs.</title>
        <authorList>
            <person name="Miliotis G."/>
            <person name="Sengupta P."/>
            <person name="Hameed A."/>
            <person name="Chuvochina M."/>
            <person name="Mcdonagh F."/>
            <person name="Simpson A.C."/>
            <person name="Singh N.K."/>
            <person name="Rekha P.D."/>
            <person name="Raman K."/>
            <person name="Hugenholtz P."/>
            <person name="Venkateswaran K."/>
        </authorList>
    </citation>
    <scope>NUCLEOTIDE SEQUENCE [LARGE SCALE GENOMIC DNA]</scope>
    <source>
        <strain evidence="10 11">179-BFC-A-HS</strain>
    </source>
</reference>
<gene>
    <name evidence="10" type="ORF">P5G51_000995</name>
</gene>
<dbReference type="Pfam" id="PF00939">
    <property type="entry name" value="Na_sulph_symp"/>
    <property type="match status" value="1"/>
</dbReference>
<dbReference type="PANTHER" id="PTHR10283:SF82">
    <property type="entry name" value="SOLUTE CARRIER FAMILY 13 MEMBER 2"/>
    <property type="match status" value="1"/>
</dbReference>
<sequence length="478" mass="51851">MKVFTRQNIGAVLGPLLFCLILFIPDITGLQSSPRAVLAVTLWTATWWVTEPIPIPATSFLPLLLLPLTGGTDEKTATMAYGNPIVFMYMGGFIIALAIEKWNLHKRIALTILRYVGTSSKRIVLGVAIATAFLSMWISNAATALMMLPIALALISEVKERKFLDGKSLDNFAKSLLLTVAYAASIGGLATIIGSVPNAVLAGIASTVLDQRITFANWFMFGFPITVVLLVLMYFYMTKIQFKVTDDHISTTFARDELKKLGPMSREEKYVGIVFLVAGVLWISSGFLPAIISSRLTDTVISMLGATALFLLPSTKKKEKLLAWEDMKKLPWGLLVLFGGGMSLAAAFEDSKLTEWFGEVLGHLDALPYLLIVIVLTAAVLAMTEIMSNTATSNMIIPITVGLAMGIGVAPYGLMAAVALAASCAFMLPIATPPNAAVFSSDYLTIETMVKAGFWMNVFSIIVIVLAVYFLQPILFDF</sequence>
<feature type="transmembrane region" description="Helical" evidence="9">
    <location>
        <begin position="399"/>
        <end position="432"/>
    </location>
</feature>
<keyword evidence="6 9" id="KW-1133">Transmembrane helix</keyword>
<feature type="transmembrane region" description="Helical" evidence="9">
    <location>
        <begin position="216"/>
        <end position="236"/>
    </location>
</feature>
<comment type="subcellular location">
    <subcellularLocation>
        <location evidence="1">Membrane</location>
        <topology evidence="1">Multi-pass membrane protein</topology>
    </subcellularLocation>
</comment>
<dbReference type="InterPro" id="IPR001898">
    <property type="entry name" value="SLC13A/DASS"/>
</dbReference>
<name>A0ABU5CDT9_9BACI</name>
<feature type="transmembrane region" description="Helical" evidence="9">
    <location>
        <begin position="332"/>
        <end position="348"/>
    </location>
</feature>
<evidence type="ECO:0000256" key="1">
    <source>
        <dbReference type="ARBA" id="ARBA00004141"/>
    </source>
</evidence>
<protein>
    <recommendedName>
        <fullName evidence="3">Sodium-dependent dicarboxylate transporter SdcS</fullName>
    </recommendedName>
    <alternativeName>
        <fullName evidence="8">Na(+)/dicarboxylate symporter</fullName>
    </alternativeName>
</protein>
<evidence type="ECO:0000256" key="5">
    <source>
        <dbReference type="ARBA" id="ARBA00022847"/>
    </source>
</evidence>
<feature type="transmembrane region" description="Helical" evidence="9">
    <location>
        <begin position="49"/>
        <end position="68"/>
    </location>
</feature>
<feature type="transmembrane region" description="Helical" evidence="9">
    <location>
        <begin position="296"/>
        <end position="312"/>
    </location>
</feature>
<feature type="transmembrane region" description="Helical" evidence="9">
    <location>
        <begin position="123"/>
        <end position="155"/>
    </location>
</feature>
<keyword evidence="4 9" id="KW-0812">Transmembrane</keyword>
<feature type="transmembrane region" description="Helical" evidence="9">
    <location>
        <begin position="176"/>
        <end position="196"/>
    </location>
</feature>
<comment type="caution">
    <text evidence="10">The sequence shown here is derived from an EMBL/GenBank/DDBJ whole genome shotgun (WGS) entry which is preliminary data.</text>
</comment>
<proteinExistence type="inferred from homology"/>
<keyword evidence="5" id="KW-0769">Symport</keyword>
<evidence type="ECO:0000256" key="6">
    <source>
        <dbReference type="ARBA" id="ARBA00022989"/>
    </source>
</evidence>
<evidence type="ECO:0000313" key="11">
    <source>
        <dbReference type="Proteomes" id="UP001228376"/>
    </source>
</evidence>
<keyword evidence="7 9" id="KW-0472">Membrane</keyword>
<feature type="transmembrane region" description="Helical" evidence="9">
    <location>
        <begin position="270"/>
        <end position="290"/>
    </location>
</feature>
<dbReference type="EMBL" id="JAROCA020000001">
    <property type="protein sequence ID" value="MDY0404171.1"/>
    <property type="molecule type" value="Genomic_DNA"/>
</dbReference>
<dbReference type="NCBIfam" id="TIGR00785">
    <property type="entry name" value="dass"/>
    <property type="match status" value="1"/>
</dbReference>
<evidence type="ECO:0000256" key="8">
    <source>
        <dbReference type="ARBA" id="ARBA00031174"/>
    </source>
</evidence>
<accession>A0ABU5CDT9</accession>
<evidence type="ECO:0000256" key="3">
    <source>
        <dbReference type="ARBA" id="ARBA00020150"/>
    </source>
</evidence>
<organism evidence="10 11">
    <name type="scientific">Tigheibacillus jepli</name>
    <dbReference type="NCBI Taxonomy" id="3035914"/>
    <lineage>
        <taxon>Bacteria</taxon>
        <taxon>Bacillati</taxon>
        <taxon>Bacillota</taxon>
        <taxon>Bacilli</taxon>
        <taxon>Bacillales</taxon>
        <taxon>Bacillaceae</taxon>
        <taxon>Tigheibacillus</taxon>
    </lineage>
</organism>
<feature type="transmembrane region" description="Helical" evidence="9">
    <location>
        <begin position="80"/>
        <end position="99"/>
    </location>
</feature>
<dbReference type="RefSeq" id="WP_306068112.1">
    <property type="nucleotide sequence ID" value="NZ_JAROCA020000001.1"/>
</dbReference>
<dbReference type="PANTHER" id="PTHR10283">
    <property type="entry name" value="SOLUTE CARRIER FAMILY 13 MEMBER"/>
    <property type="match status" value="1"/>
</dbReference>
<evidence type="ECO:0000256" key="9">
    <source>
        <dbReference type="SAM" id="Phobius"/>
    </source>
</evidence>
<comment type="similarity">
    <text evidence="2">Belongs to the SLC13A/DASS transporter (TC 2.A.47) family. NADC subfamily.</text>
</comment>